<name>A0A6B2LHW5_9EUKA</name>
<evidence type="ECO:0000313" key="5">
    <source>
        <dbReference type="EMBL" id="NDV36278.1"/>
    </source>
</evidence>
<accession>A0A6B2LHW5</accession>
<organism evidence="5">
    <name type="scientific">Arcella intermedia</name>
    <dbReference type="NCBI Taxonomy" id="1963864"/>
    <lineage>
        <taxon>Eukaryota</taxon>
        <taxon>Amoebozoa</taxon>
        <taxon>Tubulinea</taxon>
        <taxon>Elardia</taxon>
        <taxon>Arcellinida</taxon>
        <taxon>Sphaerothecina</taxon>
        <taxon>Arcellidae</taxon>
        <taxon>Arcella</taxon>
    </lineage>
</organism>
<dbReference type="GO" id="GO:0036228">
    <property type="term" value="P:protein localization to nuclear inner membrane"/>
    <property type="evidence" value="ECO:0007669"/>
    <property type="project" value="TreeGrafter"/>
</dbReference>
<dbReference type="InterPro" id="IPR024864">
    <property type="entry name" value="Nup54/Nup57/Nup44"/>
</dbReference>
<evidence type="ECO:0000259" key="4">
    <source>
        <dbReference type="Pfam" id="PF13874"/>
    </source>
</evidence>
<keyword evidence="3" id="KW-0539">Nucleus</keyword>
<dbReference type="InterPro" id="IPR025712">
    <property type="entry name" value="Nup54_alpha-helical_dom"/>
</dbReference>
<dbReference type="AlphaFoldDB" id="A0A6B2LHW5"/>
<comment type="subcellular location">
    <subcellularLocation>
        <location evidence="1">Nucleus</location>
    </subcellularLocation>
</comment>
<evidence type="ECO:0000256" key="3">
    <source>
        <dbReference type="ARBA" id="ARBA00023242"/>
    </source>
</evidence>
<dbReference type="GO" id="GO:0006607">
    <property type="term" value="P:NLS-bearing protein import into nucleus"/>
    <property type="evidence" value="ECO:0007669"/>
    <property type="project" value="TreeGrafter"/>
</dbReference>
<dbReference type="PANTHER" id="PTHR13000:SF0">
    <property type="entry name" value="NUCLEOPORIN P54"/>
    <property type="match status" value="1"/>
</dbReference>
<dbReference type="Gene3D" id="1.20.5.490">
    <property type="entry name" value="Single helix bin"/>
    <property type="match status" value="1"/>
</dbReference>
<reference evidence="5" key="1">
    <citation type="journal article" date="2020" name="J. Eukaryot. Microbiol.">
        <title>De novo Sequencing, Assembly and Annotation of the Transcriptome for the Free-Living Testate Amoeba Arcella intermedia.</title>
        <authorList>
            <person name="Ribeiro G.M."/>
            <person name="Porfirio-Sousa A.L."/>
            <person name="Maurer-Alcala X.X."/>
            <person name="Katz L.A."/>
            <person name="Lahr D.J.G."/>
        </authorList>
    </citation>
    <scope>NUCLEOTIDE SEQUENCE</scope>
</reference>
<feature type="domain" description="Nucleoporin Nup54 alpha-helical" evidence="4">
    <location>
        <begin position="1"/>
        <end position="129"/>
    </location>
</feature>
<dbReference type="GO" id="GO:0017056">
    <property type="term" value="F:structural constituent of nuclear pore"/>
    <property type="evidence" value="ECO:0007669"/>
    <property type="project" value="TreeGrafter"/>
</dbReference>
<protein>
    <recommendedName>
        <fullName evidence="4">Nucleoporin Nup54 alpha-helical domain-containing protein</fullName>
    </recommendedName>
</protein>
<dbReference type="GO" id="GO:0006999">
    <property type="term" value="P:nuclear pore organization"/>
    <property type="evidence" value="ECO:0007669"/>
    <property type="project" value="TreeGrafter"/>
</dbReference>
<keyword evidence="2" id="KW-0813">Transport</keyword>
<proteinExistence type="predicted"/>
<evidence type="ECO:0000256" key="1">
    <source>
        <dbReference type="ARBA" id="ARBA00004123"/>
    </source>
</evidence>
<dbReference type="PANTHER" id="PTHR13000">
    <property type="entry name" value="NUCLEOPORIN P54"/>
    <property type="match status" value="1"/>
</dbReference>
<dbReference type="Pfam" id="PF13874">
    <property type="entry name" value="Nup54"/>
    <property type="match status" value="1"/>
</dbReference>
<dbReference type="EMBL" id="GIBP01007309">
    <property type="protein sequence ID" value="NDV36278.1"/>
    <property type="molecule type" value="Transcribed_RNA"/>
</dbReference>
<sequence>MWEEAKENNPDPSCLVPVQAVGFLDLQKRAAVQSAESQKHYDIMFKYEQDIQNLKNYYELEITKKIKICKERQRDFEIRLMDVMIKQELSRASGPLTYAEEQWKGQLELLQQELNNPNQFKARLYDLISTVKMKNAASAQADPFGLQSQDVTKIVSFLEEQTKVLTLVTSEMKHSIESLEIMLEKFKEPLPGTEHYYRNK</sequence>
<dbReference type="GO" id="GO:0044613">
    <property type="term" value="C:nuclear pore central transport channel"/>
    <property type="evidence" value="ECO:0007669"/>
    <property type="project" value="TreeGrafter"/>
</dbReference>
<evidence type="ECO:0000256" key="2">
    <source>
        <dbReference type="ARBA" id="ARBA00022448"/>
    </source>
</evidence>